<dbReference type="EC" id="7.4.2.8" evidence="9"/>
<dbReference type="InterPro" id="IPR040627">
    <property type="entry name" value="T3SS_ATPase_C"/>
</dbReference>
<comment type="similarity">
    <text evidence="8">Belongs to the ATPase alpha/beta chains family. T3SS ATPase subfamily.</text>
</comment>
<organism evidence="10 11">
    <name type="scientific">Aequoribacter fuscus</name>
    <dbReference type="NCBI Taxonomy" id="2518989"/>
    <lineage>
        <taxon>Bacteria</taxon>
        <taxon>Pseudomonadati</taxon>
        <taxon>Pseudomonadota</taxon>
        <taxon>Gammaproteobacteria</taxon>
        <taxon>Cellvibrionales</taxon>
        <taxon>Halieaceae</taxon>
        <taxon>Aequoribacter</taxon>
    </lineage>
</organism>
<gene>
    <name evidence="10" type="ORF">IMCC3088_1934</name>
</gene>
<dbReference type="InterPro" id="IPR027417">
    <property type="entry name" value="P-loop_NTPase"/>
</dbReference>
<keyword evidence="4" id="KW-0547">Nucleotide-binding</keyword>
<evidence type="ECO:0000256" key="4">
    <source>
        <dbReference type="ARBA" id="ARBA00022741"/>
    </source>
</evidence>
<evidence type="ECO:0000313" key="11">
    <source>
        <dbReference type="Proteomes" id="UP000005615"/>
    </source>
</evidence>
<dbReference type="STRING" id="2518989.IMCC3088_1934"/>
<dbReference type="NCBIfam" id="TIGR01026">
    <property type="entry name" value="fliI_yscN"/>
    <property type="match status" value="1"/>
</dbReference>
<name>F3L310_9GAMM</name>
<dbReference type="InterPro" id="IPR000194">
    <property type="entry name" value="ATPase_F1/V1/A1_a/bsu_nucl-bd"/>
</dbReference>
<comment type="subcellular location">
    <subcellularLocation>
        <location evidence="1">Cytoplasm</location>
    </subcellularLocation>
</comment>
<dbReference type="GO" id="GO:0016887">
    <property type="term" value="F:ATP hydrolysis activity"/>
    <property type="evidence" value="ECO:0007669"/>
    <property type="project" value="InterPro"/>
</dbReference>
<reference evidence="10 11" key="1">
    <citation type="journal article" date="2011" name="J. Bacteriol.">
        <title>Genome sequence of strain IMCC3088, a proteorhodopsin-containing marine bacterium belonging to the OM60/NOR5 clade.</title>
        <authorList>
            <person name="Jang Y."/>
            <person name="Oh H.M."/>
            <person name="Kang I."/>
            <person name="Lee K."/>
            <person name="Yang S.J."/>
            <person name="Cho J.C."/>
        </authorList>
    </citation>
    <scope>NUCLEOTIDE SEQUENCE [LARGE SCALE GENOMIC DNA]</scope>
    <source>
        <strain evidence="10 11">IMCC3088</strain>
    </source>
</reference>
<dbReference type="SMART" id="SM00382">
    <property type="entry name" value="AAA"/>
    <property type="match status" value="1"/>
</dbReference>
<keyword evidence="7" id="KW-1278">Translocase</keyword>
<dbReference type="FunFam" id="3.40.50.12240:FF:000002">
    <property type="entry name" value="Flagellum-specific ATP synthase FliI"/>
    <property type="match status" value="1"/>
</dbReference>
<evidence type="ECO:0000313" key="10">
    <source>
        <dbReference type="EMBL" id="EGG29305.1"/>
    </source>
</evidence>
<dbReference type="GO" id="GO:0030257">
    <property type="term" value="C:type III protein secretion system complex"/>
    <property type="evidence" value="ECO:0007669"/>
    <property type="project" value="InterPro"/>
</dbReference>
<dbReference type="OrthoDB" id="9148544at2"/>
<dbReference type="GO" id="GO:0008564">
    <property type="term" value="F:protein-exporting ATPase activity"/>
    <property type="evidence" value="ECO:0007669"/>
    <property type="project" value="UniProtKB-EC"/>
</dbReference>
<proteinExistence type="inferred from homology"/>
<dbReference type="InterPro" id="IPR004100">
    <property type="entry name" value="ATPase_F1/V1/A1_a/bsu_N"/>
</dbReference>
<dbReference type="GO" id="GO:0005737">
    <property type="term" value="C:cytoplasm"/>
    <property type="evidence" value="ECO:0007669"/>
    <property type="project" value="UniProtKB-SubCell"/>
</dbReference>
<evidence type="ECO:0000256" key="5">
    <source>
        <dbReference type="ARBA" id="ARBA00022840"/>
    </source>
</evidence>
<evidence type="ECO:0000256" key="3">
    <source>
        <dbReference type="ARBA" id="ARBA00022490"/>
    </source>
</evidence>
<dbReference type="GO" id="GO:0005524">
    <property type="term" value="F:ATP binding"/>
    <property type="evidence" value="ECO:0007669"/>
    <property type="project" value="UniProtKB-KW"/>
</dbReference>
<comment type="caution">
    <text evidence="10">The sequence shown here is derived from an EMBL/GenBank/DDBJ whole genome shotgun (WGS) entry which is preliminary data.</text>
</comment>
<sequence length="443" mass="47873">MGIDFEMGWVKRDLRSVDAERSSLVLSVTGNIIESQGFVAGMGAMCVIDDPSGGHPEVLAEVVSFDKETIKLIPYHETTGLSRRSRVRFFSESVGLSVSDDLLGRVINPLGEIIDSQQVTRDSRNATHFSGSKIPPLEKASINQPLDVGVRVINALLTMAKGQRIGLVAGSGVGKSTLMAMITKHTDADVVIVGLIGERGREAREFIEDTLGPEGLRKAIIVLATSDTTAVMRRRGAEVCHILAEYFRDKGQNVLLLCDSLTRVAHAQREIGLAVGEPPTSKGYPPSVFTELPKLMERGGMGRPGSGSISSIYTVLAEYDEGMDPIVEIARATLDGQIMLSRQLADAGHYPAIDLNGSISRLAAKVVSDEVLDAATRYRRYWSLYEQNKDIINIGAYKSGADESLDVAVRMRSSMVKFARQSVDLAAGMDESAESLLALMGES</sequence>
<keyword evidence="5" id="KW-0067">ATP-binding</keyword>
<dbReference type="PANTHER" id="PTHR15184">
    <property type="entry name" value="ATP SYNTHASE"/>
    <property type="match status" value="1"/>
</dbReference>
<dbReference type="GO" id="GO:0030254">
    <property type="term" value="P:protein secretion by the type III secretion system"/>
    <property type="evidence" value="ECO:0007669"/>
    <property type="project" value="InterPro"/>
</dbReference>
<dbReference type="Pfam" id="PF18269">
    <property type="entry name" value="T3SS_ATPase_C"/>
    <property type="match status" value="1"/>
</dbReference>
<dbReference type="SUPFAM" id="SSF52540">
    <property type="entry name" value="P-loop containing nucleoside triphosphate hydrolases"/>
    <property type="match status" value="1"/>
</dbReference>
<evidence type="ECO:0000256" key="8">
    <source>
        <dbReference type="ARBA" id="ARBA00024342"/>
    </source>
</evidence>
<dbReference type="RefSeq" id="WP_009576174.1">
    <property type="nucleotide sequence ID" value="NZ_AEIG01000057.1"/>
</dbReference>
<keyword evidence="11" id="KW-1185">Reference proteome</keyword>
<evidence type="ECO:0000256" key="7">
    <source>
        <dbReference type="ARBA" id="ARBA00022967"/>
    </source>
</evidence>
<dbReference type="InterPro" id="IPR050053">
    <property type="entry name" value="ATPase_alpha/beta_chains"/>
</dbReference>
<dbReference type="Pfam" id="PF02874">
    <property type="entry name" value="ATP-synt_ab_N"/>
    <property type="match status" value="1"/>
</dbReference>
<dbReference type="PANTHER" id="PTHR15184:SF9">
    <property type="entry name" value="SPI-1 TYPE 3 SECRETION SYSTEM ATPASE"/>
    <property type="match status" value="1"/>
</dbReference>
<dbReference type="InterPro" id="IPR003593">
    <property type="entry name" value="AAA+_ATPase"/>
</dbReference>
<dbReference type="eggNOG" id="COG1157">
    <property type="taxonomic scope" value="Bacteria"/>
</dbReference>
<evidence type="ECO:0000256" key="9">
    <source>
        <dbReference type="ARBA" id="ARBA00024382"/>
    </source>
</evidence>
<dbReference type="Pfam" id="PF00006">
    <property type="entry name" value="ATP-synt_ab"/>
    <property type="match status" value="1"/>
</dbReference>
<dbReference type="AlphaFoldDB" id="F3L310"/>
<evidence type="ECO:0000256" key="6">
    <source>
        <dbReference type="ARBA" id="ARBA00022927"/>
    </source>
</evidence>
<protein>
    <recommendedName>
        <fullName evidence="9">protein-secreting ATPase</fullName>
        <ecNumber evidence="9">7.4.2.8</ecNumber>
    </recommendedName>
</protein>
<dbReference type="Gene3D" id="3.40.50.12240">
    <property type="match status" value="1"/>
</dbReference>
<evidence type="ECO:0000256" key="1">
    <source>
        <dbReference type="ARBA" id="ARBA00004496"/>
    </source>
</evidence>
<evidence type="ECO:0000256" key="2">
    <source>
        <dbReference type="ARBA" id="ARBA00022448"/>
    </source>
</evidence>
<dbReference type="InterPro" id="IPR005714">
    <property type="entry name" value="ATPase_T3SS_FliI/YscN"/>
</dbReference>
<dbReference type="EMBL" id="AEIG01000057">
    <property type="protein sequence ID" value="EGG29305.1"/>
    <property type="molecule type" value="Genomic_DNA"/>
</dbReference>
<dbReference type="Proteomes" id="UP000005615">
    <property type="component" value="Unassembled WGS sequence"/>
</dbReference>
<dbReference type="CDD" id="cd01136">
    <property type="entry name" value="ATPase_flagellum-secretory_path_III"/>
    <property type="match status" value="1"/>
</dbReference>
<keyword evidence="6" id="KW-0653">Protein transport</keyword>
<accession>F3L310</accession>
<keyword evidence="2" id="KW-0813">Transport</keyword>
<dbReference type="GO" id="GO:0046933">
    <property type="term" value="F:proton-transporting ATP synthase activity, rotational mechanism"/>
    <property type="evidence" value="ECO:0007669"/>
    <property type="project" value="TreeGrafter"/>
</dbReference>
<keyword evidence="3" id="KW-0963">Cytoplasm</keyword>